<dbReference type="GO" id="GO:0015293">
    <property type="term" value="F:symporter activity"/>
    <property type="evidence" value="ECO:0007669"/>
    <property type="project" value="UniProtKB-UniRule"/>
</dbReference>
<feature type="transmembrane region" description="Helical" evidence="5">
    <location>
        <begin position="349"/>
        <end position="367"/>
    </location>
</feature>
<accession>A0A923HG81</accession>
<sequence>MFKLPTVATAPFCPSEVTGTVTVISTDPAWKKVLRFAGPGLLISIGYMDPGNWATAISAGSSFGYALLFVVVLSSLAAMLLQSISLRLGIVTGKDLAKLCSEQYPRPTALVMWAFAELSIIACDVAEVLGCALAFKLILGVSLPVAIGITALDTILVLGLKGAGFRKVEAIILALIATISICLLAELILLRPCWECVAQGILPSMSALKNTDGLYLAIGILGATVMPHNLYLHSSVVQTRKIGNSEASRREAIRFANIDSIISLFFALLINAAILILAAAAFHGKSVVMELDDAYHLLDPVTGSAFAGLIFGIGLLASGQSSTFTGTIAGQVILDGFLKMKIPCWQRRIVTRGLALIPALIGVTIWGEHSVGRLLILSQVVLSLQLPFVMYPMIKMAANGRLMGRFKSSVIVQLAAWILFAMISAANLWLVLHTFDVI</sequence>
<feature type="transmembrane region" description="Helical" evidence="5">
    <location>
        <begin position="414"/>
        <end position="432"/>
    </location>
</feature>
<keyword evidence="3 5" id="KW-1133">Transmembrane helix</keyword>
<dbReference type="NCBIfam" id="TIGR01197">
    <property type="entry name" value="nramp"/>
    <property type="match status" value="1"/>
</dbReference>
<feature type="transmembrane region" description="Helical" evidence="5">
    <location>
        <begin position="172"/>
        <end position="194"/>
    </location>
</feature>
<dbReference type="Pfam" id="PF01566">
    <property type="entry name" value="Nramp"/>
    <property type="match status" value="1"/>
</dbReference>
<comment type="function">
    <text evidence="5">H(+)-stimulated, divalent metal cation uptake system.</text>
</comment>
<keyword evidence="5" id="KW-0769">Symport</keyword>
<evidence type="ECO:0000256" key="2">
    <source>
        <dbReference type="ARBA" id="ARBA00022692"/>
    </source>
</evidence>
<evidence type="ECO:0000256" key="1">
    <source>
        <dbReference type="ARBA" id="ARBA00004141"/>
    </source>
</evidence>
<feature type="transmembrane region" description="Helical" evidence="5">
    <location>
        <begin position="258"/>
        <end position="282"/>
    </location>
</feature>
<dbReference type="HAMAP" id="MF_00221">
    <property type="entry name" value="NRAMP"/>
    <property type="match status" value="1"/>
</dbReference>
<evidence type="ECO:0000256" key="4">
    <source>
        <dbReference type="ARBA" id="ARBA00023136"/>
    </source>
</evidence>
<name>A0A923HG81_9BURK</name>
<feature type="transmembrane region" description="Helical" evidence="5">
    <location>
        <begin position="214"/>
        <end position="232"/>
    </location>
</feature>
<feature type="transmembrane region" description="Helical" evidence="5">
    <location>
        <begin position="63"/>
        <end position="89"/>
    </location>
</feature>
<dbReference type="GO" id="GO:0015086">
    <property type="term" value="F:cadmium ion transmembrane transporter activity"/>
    <property type="evidence" value="ECO:0007669"/>
    <property type="project" value="TreeGrafter"/>
</dbReference>
<reference evidence="6" key="1">
    <citation type="submission" date="2020-08" db="EMBL/GenBank/DDBJ databases">
        <title>Novel species isolated from subtropical streams in China.</title>
        <authorList>
            <person name="Lu H."/>
        </authorList>
    </citation>
    <scope>NUCLEOTIDE SEQUENCE</scope>
    <source>
        <strain evidence="6">KACC 12607</strain>
    </source>
</reference>
<keyword evidence="2 5" id="KW-0812">Transmembrane</keyword>
<dbReference type="PANTHER" id="PTHR11706:SF75">
    <property type="entry name" value="ETHYLENE-INSENSITIVE PROTEIN 2"/>
    <property type="match status" value="1"/>
</dbReference>
<dbReference type="GO" id="GO:0005384">
    <property type="term" value="F:manganese ion transmembrane transporter activity"/>
    <property type="evidence" value="ECO:0007669"/>
    <property type="project" value="TreeGrafter"/>
</dbReference>
<dbReference type="PRINTS" id="PR00447">
    <property type="entry name" value="NATRESASSCMP"/>
</dbReference>
<feature type="transmembrane region" description="Helical" evidence="5">
    <location>
        <begin position="294"/>
        <end position="317"/>
    </location>
</feature>
<dbReference type="GO" id="GO:0005886">
    <property type="term" value="C:plasma membrane"/>
    <property type="evidence" value="ECO:0007669"/>
    <property type="project" value="UniProtKB-SubCell"/>
</dbReference>
<dbReference type="EMBL" id="JACOFV010000012">
    <property type="protein sequence ID" value="MBC3863169.1"/>
    <property type="molecule type" value="Genomic_DNA"/>
</dbReference>
<organism evidence="6 7">
    <name type="scientific">Undibacterium jejuense</name>
    <dbReference type="NCBI Taxonomy" id="1344949"/>
    <lineage>
        <taxon>Bacteria</taxon>
        <taxon>Pseudomonadati</taxon>
        <taxon>Pseudomonadota</taxon>
        <taxon>Betaproteobacteria</taxon>
        <taxon>Burkholderiales</taxon>
        <taxon>Oxalobacteraceae</taxon>
        <taxon>Undibacterium</taxon>
    </lineage>
</organism>
<evidence type="ECO:0000313" key="6">
    <source>
        <dbReference type="EMBL" id="MBC3863169.1"/>
    </source>
</evidence>
<evidence type="ECO:0000256" key="3">
    <source>
        <dbReference type="ARBA" id="ARBA00022989"/>
    </source>
</evidence>
<protein>
    <recommendedName>
        <fullName evidence="5">Divalent metal cation transporter MntH</fullName>
    </recommendedName>
</protein>
<keyword evidence="5" id="KW-0813">Transport</keyword>
<evidence type="ECO:0000256" key="5">
    <source>
        <dbReference type="HAMAP-Rule" id="MF_00221"/>
    </source>
</evidence>
<dbReference type="GO" id="GO:0034755">
    <property type="term" value="P:iron ion transmembrane transport"/>
    <property type="evidence" value="ECO:0007669"/>
    <property type="project" value="TreeGrafter"/>
</dbReference>
<keyword evidence="4 5" id="KW-0472">Membrane</keyword>
<dbReference type="Proteomes" id="UP000634011">
    <property type="component" value="Unassembled WGS sequence"/>
</dbReference>
<keyword evidence="5" id="KW-1003">Cell membrane</keyword>
<feature type="transmembrane region" description="Helical" evidence="5">
    <location>
        <begin position="141"/>
        <end position="160"/>
    </location>
</feature>
<comment type="similarity">
    <text evidence="5">Belongs to the NRAMP family.</text>
</comment>
<comment type="subcellular location">
    <subcellularLocation>
        <location evidence="5">Cell membrane</location>
        <topology evidence="5">Multi-pass membrane protein</topology>
    </subcellularLocation>
    <subcellularLocation>
        <location evidence="1">Membrane</location>
        <topology evidence="1">Multi-pass membrane protein</topology>
    </subcellularLocation>
</comment>
<feature type="transmembrane region" description="Helical" evidence="5">
    <location>
        <begin position="373"/>
        <end position="394"/>
    </location>
</feature>
<dbReference type="InterPro" id="IPR001046">
    <property type="entry name" value="NRAMP_fam"/>
</dbReference>
<dbReference type="GO" id="GO:0046872">
    <property type="term" value="F:metal ion binding"/>
    <property type="evidence" value="ECO:0007669"/>
    <property type="project" value="UniProtKB-UniRule"/>
</dbReference>
<comment type="caution">
    <text evidence="6">The sequence shown here is derived from an EMBL/GenBank/DDBJ whole genome shotgun (WGS) entry which is preliminary data.</text>
</comment>
<proteinExistence type="inferred from homology"/>
<gene>
    <name evidence="5" type="primary">mntH</name>
    <name evidence="6" type="ORF">H8K32_13745</name>
</gene>
<dbReference type="AlphaFoldDB" id="A0A923HG81"/>
<evidence type="ECO:0000313" key="7">
    <source>
        <dbReference type="Proteomes" id="UP000634011"/>
    </source>
</evidence>
<dbReference type="RefSeq" id="WP_186913111.1">
    <property type="nucleotide sequence ID" value="NZ_JACOFV010000012.1"/>
</dbReference>
<dbReference type="NCBIfam" id="NF037982">
    <property type="entry name" value="Nramp_1"/>
    <property type="match status" value="1"/>
</dbReference>
<dbReference type="PANTHER" id="PTHR11706">
    <property type="entry name" value="SOLUTE CARRIER PROTEIN FAMILY 11 MEMBER"/>
    <property type="match status" value="1"/>
</dbReference>
<keyword evidence="5" id="KW-0406">Ion transport</keyword>
<dbReference type="NCBIfam" id="NF001923">
    <property type="entry name" value="PRK00701.1"/>
    <property type="match status" value="1"/>
</dbReference>
<keyword evidence="7" id="KW-1185">Reference proteome</keyword>